<organism evidence="9">
    <name type="scientific">Caenorhabditis brenneri</name>
    <name type="common">Nematode worm</name>
    <dbReference type="NCBI Taxonomy" id="135651"/>
    <lineage>
        <taxon>Eukaryota</taxon>
        <taxon>Metazoa</taxon>
        <taxon>Ecdysozoa</taxon>
        <taxon>Nematoda</taxon>
        <taxon>Chromadorea</taxon>
        <taxon>Rhabditida</taxon>
        <taxon>Rhabditina</taxon>
        <taxon>Rhabditomorpha</taxon>
        <taxon>Rhabditoidea</taxon>
        <taxon>Rhabditidae</taxon>
        <taxon>Peloderinae</taxon>
        <taxon>Caenorhabditis</taxon>
    </lineage>
</organism>
<dbReference type="PROSITE" id="PS00028">
    <property type="entry name" value="ZINC_FINGER_C2H2_1"/>
    <property type="match status" value="1"/>
</dbReference>
<dbReference type="GO" id="GO:0008270">
    <property type="term" value="F:zinc ion binding"/>
    <property type="evidence" value="ECO:0007669"/>
    <property type="project" value="UniProtKB-KW"/>
</dbReference>
<evidence type="ECO:0000313" key="9">
    <source>
        <dbReference type="Proteomes" id="UP000008068"/>
    </source>
</evidence>
<feature type="compositionally biased region" description="Polar residues" evidence="6">
    <location>
        <begin position="196"/>
        <end position="206"/>
    </location>
</feature>
<dbReference type="SMART" id="SM00355">
    <property type="entry name" value="ZnF_C2H2"/>
    <property type="match status" value="2"/>
</dbReference>
<dbReference type="AlphaFoldDB" id="G0MLY5"/>
<dbReference type="FunCoup" id="G0MLY5">
    <property type="interactions" value="1286"/>
</dbReference>
<dbReference type="Pfam" id="PF06162">
    <property type="entry name" value="PgaPase_1"/>
    <property type="match status" value="1"/>
</dbReference>
<evidence type="ECO:0000256" key="5">
    <source>
        <dbReference type="PROSITE-ProRule" id="PRU00042"/>
    </source>
</evidence>
<feature type="domain" description="C2H2-type" evidence="7">
    <location>
        <begin position="261"/>
        <end position="289"/>
    </location>
</feature>
<dbReference type="InParanoid" id="G0MLY5"/>
<sequence length="509" mass="58010">MTEFIEEAELQKFLKASSYVQEFTRRLLARNSRNPSKVPENLESISELSTQIKRFLKEQQDFAATVEKIYISQKQLADFIRNKLSKCQCETKLDVESIIPPQLNLQEVKKDNGSPYSLKLPTTPSADLTAQLNQALEAETRQPIDLNLLRMIESVNSHTFVNPQNDLYHQLPHTSNQQHHHENGFLNMTDPHNFFDNPSTSSPPNSEKQRKMMNGGKVSAKKRPHEVSMIGPYPCRFCDKTFRQKHGLSQHLLTHEATGAFECDGCGKRYSRQESVYRHQRIGSPGEIGDMLTLCDIPVLPQDVTGNVIMDWNKEGMVTAFTGSFEGSPENPAEIILDELGKEEIEMKTPSFYKLEPSYQEVSKKIPELWRMQYNQFALHLASHSVKNRIYLEQKAFSDGYSTPDHKGFVPENNKTTCDTEESVLEYKMSCEELSKEINEKCGLDGEKHGGLLVKKSEDPGKFIEGYTYFISLHESPWNTILVKIPSFEGECTKEVVASVIREIIKSAF</sequence>
<feature type="region of interest" description="Disordered" evidence="6">
    <location>
        <begin position="191"/>
        <end position="224"/>
    </location>
</feature>
<keyword evidence="5" id="KW-0863">Zinc-finger</keyword>
<dbReference type="OrthoDB" id="5855904at2759"/>
<evidence type="ECO:0000259" key="7">
    <source>
        <dbReference type="PROSITE" id="PS50157"/>
    </source>
</evidence>
<keyword evidence="5" id="KW-0862">Zinc</keyword>
<accession>G0MLY5</accession>
<dbReference type="EMBL" id="GL379801">
    <property type="protein sequence ID" value="EGT36619.1"/>
    <property type="molecule type" value="Genomic_DNA"/>
</dbReference>
<keyword evidence="5" id="KW-0479">Metal-binding</keyword>
<dbReference type="PANTHER" id="PTHR23402">
    <property type="entry name" value="PROTEASE FAMILY C15 PYROGLUTAMYL-PEPTIDASE I-RELATED"/>
    <property type="match status" value="1"/>
</dbReference>
<keyword evidence="9" id="KW-1185">Reference proteome</keyword>
<dbReference type="InterPro" id="IPR010381">
    <property type="entry name" value="PgaPase_1"/>
</dbReference>
<dbReference type="InterPro" id="IPR013087">
    <property type="entry name" value="Znf_C2H2_type"/>
</dbReference>
<protein>
    <recommendedName>
        <fullName evidence="7">C2H2-type domain-containing protein</fullName>
    </recommendedName>
</protein>
<dbReference type="eggNOG" id="KOG4755">
    <property type="taxonomic scope" value="Eukaryota"/>
</dbReference>
<dbReference type="Pfam" id="PF00096">
    <property type="entry name" value="zf-C2H2"/>
    <property type="match status" value="1"/>
</dbReference>
<dbReference type="SUPFAM" id="SSF57667">
    <property type="entry name" value="beta-beta-alpha zinc fingers"/>
    <property type="match status" value="1"/>
</dbReference>
<dbReference type="InterPro" id="IPR036236">
    <property type="entry name" value="Znf_C2H2_sf"/>
</dbReference>
<evidence type="ECO:0000256" key="4">
    <source>
        <dbReference type="ARBA" id="ARBA00022807"/>
    </source>
</evidence>
<dbReference type="GO" id="GO:0006508">
    <property type="term" value="P:proteolysis"/>
    <property type="evidence" value="ECO:0007669"/>
    <property type="project" value="UniProtKB-KW"/>
</dbReference>
<dbReference type="GO" id="GO:0008234">
    <property type="term" value="F:cysteine-type peptidase activity"/>
    <property type="evidence" value="ECO:0007669"/>
    <property type="project" value="UniProtKB-KW"/>
</dbReference>
<evidence type="ECO:0000256" key="6">
    <source>
        <dbReference type="SAM" id="MobiDB-lite"/>
    </source>
</evidence>
<dbReference type="Proteomes" id="UP000008068">
    <property type="component" value="Unassembled WGS sequence"/>
</dbReference>
<gene>
    <name evidence="8" type="ORF">CAEBREN_31040</name>
</gene>
<dbReference type="SUPFAM" id="SSF53182">
    <property type="entry name" value="Pyrrolidone carboxyl peptidase (pyroglutamate aminopeptidase)"/>
    <property type="match status" value="1"/>
</dbReference>
<keyword evidence="4" id="KW-0788">Thiol protease</keyword>
<evidence type="ECO:0000256" key="3">
    <source>
        <dbReference type="ARBA" id="ARBA00022801"/>
    </source>
</evidence>
<keyword evidence="3" id="KW-0378">Hydrolase</keyword>
<dbReference type="FunFam" id="3.40.630.20:FF:000007">
    <property type="entry name" value="Protein CBG22077"/>
    <property type="match status" value="1"/>
</dbReference>
<dbReference type="HOGENOM" id="CLU_535554_0_0_1"/>
<dbReference type="Pfam" id="PF13894">
    <property type="entry name" value="zf-C2H2_4"/>
    <property type="match status" value="1"/>
</dbReference>
<dbReference type="InterPro" id="IPR016125">
    <property type="entry name" value="Peptidase_C15-like"/>
</dbReference>
<reference evidence="9" key="1">
    <citation type="submission" date="2011-07" db="EMBL/GenBank/DDBJ databases">
        <authorList>
            <consortium name="Caenorhabditis brenneri Sequencing and Analysis Consortium"/>
            <person name="Wilson R.K."/>
        </authorList>
    </citation>
    <scope>NUCLEOTIDE SEQUENCE [LARGE SCALE GENOMIC DNA]</scope>
    <source>
        <strain evidence="9">PB2801</strain>
    </source>
</reference>
<evidence type="ECO:0000313" key="8">
    <source>
        <dbReference type="EMBL" id="EGT36619.1"/>
    </source>
</evidence>
<dbReference type="PROSITE" id="PS50157">
    <property type="entry name" value="ZINC_FINGER_C2H2_2"/>
    <property type="match status" value="2"/>
</dbReference>
<evidence type="ECO:0000256" key="1">
    <source>
        <dbReference type="ARBA" id="ARBA00006641"/>
    </source>
</evidence>
<dbReference type="Gene3D" id="3.30.160.60">
    <property type="entry name" value="Classic Zinc Finger"/>
    <property type="match status" value="2"/>
</dbReference>
<proteinExistence type="inferred from homology"/>
<name>G0MLY5_CAEBE</name>
<dbReference type="MEROPS" id="C15.A04"/>
<feature type="domain" description="C2H2-type" evidence="7">
    <location>
        <begin position="233"/>
        <end position="260"/>
    </location>
</feature>
<keyword evidence="2" id="KW-0645">Protease</keyword>
<comment type="similarity">
    <text evidence="1">Belongs to the peptidase C15 family.</text>
</comment>
<evidence type="ECO:0000256" key="2">
    <source>
        <dbReference type="ARBA" id="ARBA00022670"/>
    </source>
</evidence>
<dbReference type="Gene3D" id="3.40.630.20">
    <property type="entry name" value="Peptidase C15, pyroglutamyl peptidase I-like"/>
    <property type="match status" value="1"/>
</dbReference>
<dbReference type="PANTHER" id="PTHR23402:SF12">
    <property type="entry name" value="ABC TRANSPORTER-RELATED"/>
    <property type="match status" value="1"/>
</dbReference>
<dbReference type="InterPro" id="IPR036440">
    <property type="entry name" value="Peptidase_C15-like_sf"/>
</dbReference>